<dbReference type="InterPro" id="IPR023964">
    <property type="entry name" value="Bacteriocin_CLOSPO-01332_put"/>
</dbReference>
<gene>
    <name evidence="1" type="ordered locus">Apre_1838</name>
</gene>
<sequence length="65" mass="6978">MKFINPLGRHPGSGAQPQACMCSTGFAGYRGNNDSCIHCGCGCDSKGQYRTGNRFRSVTTPRASY</sequence>
<dbReference type="RefSeq" id="WP_012797174.1">
    <property type="nucleotide sequence ID" value="NC_013164.1"/>
</dbReference>
<protein>
    <recommendedName>
        <fullName evidence="3">Bacteriocin</fullName>
    </recommendedName>
</protein>
<name>C7RIA1_ANAPD</name>
<dbReference type="EMBL" id="CP001709">
    <property type="protein sequence ID" value="ACV29847.1"/>
    <property type="molecule type" value="Genomic_DNA"/>
</dbReference>
<proteinExistence type="predicted"/>
<organism evidence="1 2">
    <name type="scientific">Anaerococcus prevotii (strain ATCC 9321 / DSM 20548 / JCM 6508 / NCTC 11806 / PC1)</name>
    <name type="common">Peptostreptococcus prevotii</name>
    <name type="synonym">Peptococcus prevotii</name>
    <dbReference type="NCBI Taxonomy" id="525919"/>
    <lineage>
        <taxon>Bacteria</taxon>
        <taxon>Bacillati</taxon>
        <taxon>Bacillota</taxon>
        <taxon>Tissierellia</taxon>
        <taxon>Tissierellales</taxon>
        <taxon>Peptoniphilaceae</taxon>
        <taxon>Anaerococcus</taxon>
    </lineage>
</organism>
<dbReference type="NCBIfam" id="TIGR04067">
    <property type="entry name" value="oc_CLOSPO_01332"/>
    <property type="match status" value="1"/>
</dbReference>
<geneLocation type="plasmid" evidence="1 2">
    <name>pAPRE01</name>
</geneLocation>
<keyword evidence="2" id="KW-1185">Reference proteome</keyword>
<evidence type="ECO:0008006" key="3">
    <source>
        <dbReference type="Google" id="ProtNLM"/>
    </source>
</evidence>
<dbReference type="eggNOG" id="ENOG50337AU">
    <property type="taxonomic scope" value="Bacteria"/>
</dbReference>
<dbReference type="KEGG" id="apr:Apre_1838"/>
<dbReference type="Proteomes" id="UP000002294">
    <property type="component" value="Plasmid pAPRE01"/>
</dbReference>
<dbReference type="AlphaFoldDB" id="C7RIA1"/>
<evidence type="ECO:0000313" key="1">
    <source>
        <dbReference type="EMBL" id="ACV29847.1"/>
    </source>
</evidence>
<dbReference type="HOGENOM" id="CLU_199592_0_0_9"/>
<evidence type="ECO:0000313" key="2">
    <source>
        <dbReference type="Proteomes" id="UP000002294"/>
    </source>
</evidence>
<accession>C7RIA1</accession>
<reference evidence="1 2" key="1">
    <citation type="journal article" date="2009" name="Stand. Genomic Sci.">
        <title>Complete genome sequence of Anaerococcus prevotii type strain (PC1).</title>
        <authorList>
            <person name="Labutti K."/>
            <person name="Pukall R."/>
            <person name="Steenblock K."/>
            <person name="Glavina Del Rio T."/>
            <person name="Tice H."/>
            <person name="Copeland A."/>
            <person name="Cheng J.F."/>
            <person name="Lucas S."/>
            <person name="Chen F."/>
            <person name="Nolan M."/>
            <person name="Bruce D."/>
            <person name="Goodwin L."/>
            <person name="Pitluck S."/>
            <person name="Ivanova N."/>
            <person name="Mavromatis K."/>
            <person name="Ovchinnikova G."/>
            <person name="Pati A."/>
            <person name="Chen A."/>
            <person name="Palaniappan K."/>
            <person name="Land M."/>
            <person name="Hauser L."/>
            <person name="Chang Y.J."/>
            <person name="Jeffries C.D."/>
            <person name="Chain P."/>
            <person name="Saunders E."/>
            <person name="Brettin T."/>
            <person name="Detter J.C."/>
            <person name="Han C."/>
            <person name="Goker M."/>
            <person name="Bristow J."/>
            <person name="Eisen J.A."/>
            <person name="Markowitz V."/>
            <person name="Hugenholtz P."/>
            <person name="Kyrpides N.C."/>
            <person name="Klenk H.P."/>
            <person name="Lapidus A."/>
        </authorList>
    </citation>
    <scope>NUCLEOTIDE SEQUENCE [LARGE SCALE GENOMIC DNA]</scope>
    <source>
        <strain evidence="2">ATCC 9321 / DSM 20548 / JCM 6508 / NCTC 11806 / PC1</strain>
    </source>
</reference>
<dbReference type="OrthoDB" id="2061509at2"/>
<keyword evidence="1" id="KW-0614">Plasmid</keyword>